<keyword evidence="4" id="KW-0548">Nucleotidyltransferase</keyword>
<comment type="cofactor">
    <cofactor evidence="9">
        <name>Mg(2+)</name>
        <dbReference type="ChEBI" id="CHEBI:18420"/>
    </cofactor>
    <text evidence="9">Binds 2 Mg(2+) per subunit.</text>
</comment>
<keyword evidence="3" id="KW-0808">Transferase</keyword>
<name>A0A8S5KZZ2_9VIRU</name>
<feature type="binding site" evidence="9">
    <location>
        <position position="307"/>
    </location>
    <ligand>
        <name>Mg(2+)</name>
        <dbReference type="ChEBI" id="CHEBI:18420"/>
        <label>2</label>
    </ligand>
</feature>
<evidence type="ECO:0000256" key="7">
    <source>
        <dbReference type="ARBA" id="ARBA00030248"/>
    </source>
</evidence>
<keyword evidence="2 11" id="KW-0696">RNA-directed RNA polymerase</keyword>
<organism evidence="11 12">
    <name type="scientific">ssRNA phage SRR5208570_2</name>
    <dbReference type="NCBI Taxonomy" id="2786379"/>
    <lineage>
        <taxon>Viruses</taxon>
        <taxon>Riboviria</taxon>
        <taxon>Orthornavirae</taxon>
        <taxon>Lenarviricota</taxon>
        <taxon>Leviviricetes</taxon>
        <taxon>Norzivirales</taxon>
        <taxon>Fiersviridae</taxon>
        <taxon>Dohlivirus</taxon>
        <taxon>Dohlivirus borborovivens</taxon>
    </lineage>
</organism>
<dbReference type="GO" id="GO:0003968">
    <property type="term" value="F:RNA-directed RNA polymerase activity"/>
    <property type="evidence" value="ECO:0007669"/>
    <property type="project" value="UniProtKB-KW"/>
</dbReference>
<dbReference type="RefSeq" id="YP_010769321.1">
    <property type="nucleotide sequence ID" value="NC_073938.1"/>
</dbReference>
<dbReference type="GO" id="GO:0000166">
    <property type="term" value="F:nucleotide binding"/>
    <property type="evidence" value="ECO:0007669"/>
    <property type="project" value="UniProtKB-KW"/>
</dbReference>
<gene>
    <name evidence="11" type="primary">SRR5208570_2_4</name>
</gene>
<dbReference type="Pfam" id="PF03431">
    <property type="entry name" value="RNA_replicase_B"/>
    <property type="match status" value="1"/>
</dbReference>
<dbReference type="SUPFAM" id="SSF56672">
    <property type="entry name" value="DNA/RNA polymerases"/>
    <property type="match status" value="1"/>
</dbReference>
<evidence type="ECO:0000256" key="9">
    <source>
        <dbReference type="PIRSR" id="PIRSR605093-1"/>
    </source>
</evidence>
<dbReference type="InterPro" id="IPR043502">
    <property type="entry name" value="DNA/RNA_pol_sf"/>
</dbReference>
<sequence length="610" mass="68058">MTNRLKAVVRETRDLVKGFRLRTNEAEALLFDVANELWYRLDTPTSLGLALCLKYGDLLSVLKHEVKASEYLSSEDFRLDYQAVSFLKKCPLSAVPLKDRTASAIKKFFEAEEMCRATNRRFANRYASDATAQHRSTPDVESVLFRAQRKIATWIGEGPNPRDWLECCRFGPGSDDQTEGHRVGSYHKLSPLSATADFADGALSMVLDHPVWAFAAANLPTDAEDGTMGGITMHIQPGNTVVFVPKNALIERSIGVEPRMNVFAQLGLGTLLRGMLKKRAHLDLNAQSPNQDLAFDGSRFGHLATIDLSMASDTLAIGLVRDLLPQGWFTALDWVRSRHGMLPDGELITYQKFSSMGNGYTFELESMIFYALAQACCDTLGICNFYTRAYGDDIICPVEAVALLEEVLSYCGFRVNRQKSFSVGQFRESCGADFFDGTNVRPHFCKEVPTDVKTLYNLANGISRASFSSNRGFGRDERFRPAWLRTIRRIPKPLRGILHAPIVTERLWGPSIETGDGGLIVDFDEALSSPFVRFAREWQEGFFFGTLVDVAWSERGMTNPNVLLAYALYRSKDGLPPDSKASLISGRGSVGVRLNSRAYVREPWNIGPWT</sequence>
<evidence type="ECO:0000256" key="3">
    <source>
        <dbReference type="ARBA" id="ARBA00022679"/>
    </source>
</evidence>
<evidence type="ECO:0000256" key="1">
    <source>
        <dbReference type="ARBA" id="ARBA00012494"/>
    </source>
</evidence>
<evidence type="ECO:0000256" key="2">
    <source>
        <dbReference type="ARBA" id="ARBA00022484"/>
    </source>
</evidence>
<dbReference type="EMBL" id="BK013622">
    <property type="protein sequence ID" value="DAD50771.1"/>
    <property type="molecule type" value="Genomic_RNA"/>
</dbReference>
<evidence type="ECO:0000313" key="11">
    <source>
        <dbReference type="EMBL" id="DAD50771.1"/>
    </source>
</evidence>
<keyword evidence="9" id="KW-0460">Magnesium</keyword>
<dbReference type="KEGG" id="vg:80398300"/>
<proteinExistence type="predicted"/>
<evidence type="ECO:0000256" key="5">
    <source>
        <dbReference type="ARBA" id="ARBA00022741"/>
    </source>
</evidence>
<protein>
    <recommendedName>
        <fullName evidence="1">RNA-directed RNA polymerase</fullName>
        <ecNumber evidence="1">2.7.7.48</ecNumber>
    </recommendedName>
    <alternativeName>
        <fullName evidence="7">RNA replicase beta chain</fullName>
    </alternativeName>
</protein>
<dbReference type="InterPro" id="IPR005093">
    <property type="entry name" value="RNArep_beta"/>
</dbReference>
<evidence type="ECO:0000256" key="6">
    <source>
        <dbReference type="ARBA" id="ARBA00022953"/>
    </source>
</evidence>
<evidence type="ECO:0000313" key="12">
    <source>
        <dbReference type="Proteomes" id="UP000680307"/>
    </source>
</evidence>
<dbReference type="GO" id="GO:0046872">
    <property type="term" value="F:metal ion binding"/>
    <property type="evidence" value="ECO:0007669"/>
    <property type="project" value="UniProtKB-KW"/>
</dbReference>
<dbReference type="GO" id="GO:0039694">
    <property type="term" value="P:viral RNA genome replication"/>
    <property type="evidence" value="ECO:0007669"/>
    <property type="project" value="InterPro"/>
</dbReference>
<dbReference type="InterPro" id="IPR007096">
    <property type="entry name" value="RNA-dir_Rpol_cat_phage"/>
</dbReference>
<dbReference type="GeneID" id="80398300"/>
<keyword evidence="6" id="KW-0693">Viral RNA replication</keyword>
<evidence type="ECO:0000256" key="8">
    <source>
        <dbReference type="ARBA" id="ARBA00048744"/>
    </source>
</evidence>
<evidence type="ECO:0000256" key="4">
    <source>
        <dbReference type="ARBA" id="ARBA00022695"/>
    </source>
</evidence>
<keyword evidence="5" id="KW-0547">Nucleotide-binding</keyword>
<accession>A0A8S5KZZ2</accession>
<comment type="catalytic activity">
    <reaction evidence="8">
        <text>RNA(n) + a ribonucleoside 5'-triphosphate = RNA(n+1) + diphosphate</text>
        <dbReference type="Rhea" id="RHEA:21248"/>
        <dbReference type="Rhea" id="RHEA-COMP:14527"/>
        <dbReference type="Rhea" id="RHEA-COMP:17342"/>
        <dbReference type="ChEBI" id="CHEBI:33019"/>
        <dbReference type="ChEBI" id="CHEBI:61557"/>
        <dbReference type="ChEBI" id="CHEBI:140395"/>
        <dbReference type="EC" id="2.7.7.48"/>
    </reaction>
</comment>
<feature type="binding site" evidence="9">
    <location>
        <position position="392"/>
    </location>
    <ligand>
        <name>Mg(2+)</name>
        <dbReference type="ChEBI" id="CHEBI:18420"/>
        <label>2</label>
    </ligand>
</feature>
<evidence type="ECO:0000259" key="10">
    <source>
        <dbReference type="PROSITE" id="PS50522"/>
    </source>
</evidence>
<keyword evidence="12" id="KW-1185">Reference proteome</keyword>
<feature type="binding site" evidence="9">
    <location>
        <position position="393"/>
    </location>
    <ligand>
        <name>Mg(2+)</name>
        <dbReference type="ChEBI" id="CHEBI:18420"/>
        <label>2</label>
    </ligand>
</feature>
<dbReference type="EC" id="2.7.7.48" evidence="1"/>
<feature type="domain" description="RdRp catalytic" evidence="10">
    <location>
        <begin position="292"/>
        <end position="424"/>
    </location>
</feature>
<dbReference type="PROSITE" id="PS50522">
    <property type="entry name" value="RDRP_PHAGE"/>
    <property type="match status" value="1"/>
</dbReference>
<reference evidence="11" key="1">
    <citation type="submission" date="2020-09" db="EMBL/GenBank/DDBJ databases">
        <title>Leviviricetes taxonomy.</title>
        <authorList>
            <person name="Stockdale S.R."/>
            <person name="Callanan J."/>
            <person name="Adriaenssens E.M."/>
            <person name="Kuhn J.H."/>
            <person name="Rumnieks J."/>
            <person name="Shkoporov A."/>
            <person name="Draper L.A."/>
            <person name="Ross P."/>
            <person name="Hill C."/>
        </authorList>
    </citation>
    <scope>NUCLEOTIDE SEQUENCE</scope>
</reference>
<dbReference type="Proteomes" id="UP000680307">
    <property type="component" value="Segment"/>
</dbReference>
<keyword evidence="9" id="KW-0479">Metal-binding</keyword>